<proteinExistence type="predicted"/>
<feature type="domain" description="GmrSD restriction endonucleases C-terminal" evidence="1">
    <location>
        <begin position="89"/>
        <end position="226"/>
    </location>
</feature>
<gene>
    <name evidence="2" type="ORF">I540_3811</name>
</gene>
<dbReference type="PATRIC" id="fig|1299321.3.peg.3666"/>
<evidence type="ECO:0000313" key="2">
    <source>
        <dbReference type="EMBL" id="EUA71841.1"/>
    </source>
</evidence>
<dbReference type="PANTHER" id="PTHR24094:SF15">
    <property type="entry name" value="AMP-DEPENDENT SYNTHETASE_LIGASE DOMAIN-CONTAINING PROTEIN-RELATED"/>
    <property type="match status" value="1"/>
</dbReference>
<dbReference type="Pfam" id="PF07510">
    <property type="entry name" value="GmrSD_C"/>
    <property type="match status" value="1"/>
</dbReference>
<dbReference type="AlphaFoldDB" id="X8DV38"/>
<comment type="caution">
    <text evidence="2">The sequence shown here is derived from an EMBL/GenBank/DDBJ whole genome shotgun (WGS) entry which is preliminary data.</text>
</comment>
<reference evidence="2 3" key="1">
    <citation type="submission" date="2013-12" db="EMBL/GenBank/DDBJ databases">
        <authorList>
            <person name="Zelazny A."/>
            <person name="Olivier K."/>
            <person name="Holland S."/>
            <person name="Lenaerts A."/>
            <person name="Ordway D."/>
            <person name="DeGroote M.A."/>
            <person name="Parker T."/>
            <person name="Sizemore C."/>
            <person name="Tallon L.J."/>
            <person name="Sadzewicz L.K."/>
            <person name="Sengamalay N."/>
            <person name="Fraser C.M."/>
            <person name="Hine E."/>
            <person name="Shefchek K.A."/>
            <person name="Das S.P."/>
            <person name="Tettelin H."/>
        </authorList>
    </citation>
    <scope>NUCLEOTIDE SEQUENCE [LARGE SCALE GENOMIC DNA]</scope>
    <source>
        <strain evidence="2 3">1513</strain>
    </source>
</reference>
<dbReference type="PANTHER" id="PTHR24094">
    <property type="entry name" value="SECRETED PROTEIN"/>
    <property type="match status" value="1"/>
</dbReference>
<evidence type="ECO:0000259" key="1">
    <source>
        <dbReference type="Pfam" id="PF07510"/>
    </source>
</evidence>
<dbReference type="Proteomes" id="UP000023351">
    <property type="component" value="Unassembled WGS sequence"/>
</dbReference>
<dbReference type="EMBL" id="JAOJ01000002">
    <property type="protein sequence ID" value="EUA71841.1"/>
    <property type="molecule type" value="Genomic_DNA"/>
</dbReference>
<name>X8DV38_9MYCO</name>
<sequence length="251" mass="27583">MSNRTMLIVAIAAAIAVVVAYQVSTRYRLLRASAVAGQRNIPILVPGQDPLAGVIVVPKRIRGSDYQRSEFGDAWSDDTDAPSGHNGCDTRNDILNRDLTDKTFVYTRRCPSAVGAGLLHDPYTGAQVAFMRGPKSGDAVQIDHIVPLAYAWDMGAREWQPATRWRFANDPANLIAVQGQVNKDKGDQAPGSWMPPNKAFWCQYSMQFAEVVRGYRLSVDERSANAIRKAAQSCPRALRLIRSVQVGVVAR</sequence>
<organism evidence="2 3">
    <name type="scientific">Mycobacteroides abscessus subsp. bolletii 1513</name>
    <dbReference type="NCBI Taxonomy" id="1299321"/>
    <lineage>
        <taxon>Bacteria</taxon>
        <taxon>Bacillati</taxon>
        <taxon>Actinomycetota</taxon>
        <taxon>Actinomycetes</taxon>
        <taxon>Mycobacteriales</taxon>
        <taxon>Mycobacteriaceae</taxon>
        <taxon>Mycobacteroides</taxon>
        <taxon>Mycobacteroides abscessus</taxon>
    </lineage>
</organism>
<accession>X8DV38</accession>
<dbReference type="InterPro" id="IPR011089">
    <property type="entry name" value="GmrSD_C"/>
</dbReference>
<evidence type="ECO:0000313" key="3">
    <source>
        <dbReference type="Proteomes" id="UP000023351"/>
    </source>
</evidence>
<protein>
    <recommendedName>
        <fullName evidence="1">GmrSD restriction endonucleases C-terminal domain-containing protein</fullName>
    </recommendedName>
</protein>